<evidence type="ECO:0000313" key="2">
    <source>
        <dbReference type="Proteomes" id="UP000030854"/>
    </source>
</evidence>
<comment type="caution">
    <text evidence="1">The sequence shown here is derived from an EMBL/GenBank/DDBJ whole genome shotgun (WGS) entry which is preliminary data.</text>
</comment>
<gene>
    <name evidence="1" type="ORF">EV44_g4173</name>
</gene>
<dbReference type="PANTHER" id="PTHR33481">
    <property type="entry name" value="REVERSE TRANSCRIPTASE"/>
    <property type="match status" value="1"/>
</dbReference>
<evidence type="ECO:0000313" key="1">
    <source>
        <dbReference type="EMBL" id="KHJ36348.1"/>
    </source>
</evidence>
<dbReference type="AlphaFoldDB" id="A0A0B1PDN8"/>
<dbReference type="EMBL" id="JNVN01000062">
    <property type="protein sequence ID" value="KHJ36348.1"/>
    <property type="molecule type" value="Genomic_DNA"/>
</dbReference>
<dbReference type="OMA" id="LEWGERE"/>
<keyword evidence="2" id="KW-1185">Reference proteome</keyword>
<dbReference type="Proteomes" id="UP000030854">
    <property type="component" value="Unassembled WGS sequence"/>
</dbReference>
<name>A0A0B1PDN8_UNCNE</name>
<accession>A0A0B1PDN8</accession>
<evidence type="ECO:0008006" key="3">
    <source>
        <dbReference type="Google" id="ProtNLM"/>
    </source>
</evidence>
<protein>
    <recommendedName>
        <fullName evidence="3">Reverse transcriptase domain-containing protein</fullName>
    </recommendedName>
</protein>
<dbReference type="PANTHER" id="PTHR33481:SF1">
    <property type="entry name" value="ENDONUCLEASE_EXONUCLEASE_PHOSPHATASE DOMAIN-CONTAINING PROTEIN-RELATED"/>
    <property type="match status" value="1"/>
</dbReference>
<dbReference type="HOGENOM" id="CLU_2387799_0_0_1"/>
<proteinExistence type="predicted"/>
<reference evidence="1 2" key="1">
    <citation type="journal article" date="2014" name="BMC Genomics">
        <title>Adaptive genomic structural variation in the grape powdery mildew pathogen, Erysiphe necator.</title>
        <authorList>
            <person name="Jones L."/>
            <person name="Riaz S."/>
            <person name="Morales-Cruz A."/>
            <person name="Amrine K.C."/>
            <person name="McGuire B."/>
            <person name="Gubler W.D."/>
            <person name="Walker M.A."/>
            <person name="Cantu D."/>
        </authorList>
    </citation>
    <scope>NUCLEOTIDE SEQUENCE [LARGE SCALE GENOMIC DNA]</scope>
    <source>
        <strain evidence="2">c</strain>
    </source>
</reference>
<organism evidence="1 2">
    <name type="scientific">Uncinula necator</name>
    <name type="common">Grape powdery mildew</name>
    <dbReference type="NCBI Taxonomy" id="52586"/>
    <lineage>
        <taxon>Eukaryota</taxon>
        <taxon>Fungi</taxon>
        <taxon>Dikarya</taxon>
        <taxon>Ascomycota</taxon>
        <taxon>Pezizomycotina</taxon>
        <taxon>Leotiomycetes</taxon>
        <taxon>Erysiphales</taxon>
        <taxon>Erysiphaceae</taxon>
        <taxon>Erysiphe</taxon>
    </lineage>
</organism>
<sequence length="94" mass="10914">MLYVSPLFKLDGLKNAFGYADDVAILETSNSLEMNSNKIGKVINQALEWGEREGLTFDRGKSELIHFTRRHRHKNYNPAIQTNEFRIEVNQRMS</sequence>